<gene>
    <name evidence="1" type="ORF">JOD17_001270</name>
</gene>
<reference evidence="1 2" key="1">
    <citation type="submission" date="2021-01" db="EMBL/GenBank/DDBJ databases">
        <title>Genomic Encyclopedia of Type Strains, Phase IV (KMG-IV): sequencing the most valuable type-strain genomes for metagenomic binning, comparative biology and taxonomic classification.</title>
        <authorList>
            <person name="Goeker M."/>
        </authorList>
    </citation>
    <scope>NUCLEOTIDE SEQUENCE [LARGE SCALE GENOMIC DNA]</scope>
    <source>
        <strain evidence="1 2">DSM 25540</strain>
    </source>
</reference>
<dbReference type="RefSeq" id="WP_204696302.1">
    <property type="nucleotide sequence ID" value="NZ_JAFBEC010000003.1"/>
</dbReference>
<organism evidence="1 2">
    <name type="scientific">Geomicrobium sediminis</name>
    <dbReference type="NCBI Taxonomy" id="1347788"/>
    <lineage>
        <taxon>Bacteria</taxon>
        <taxon>Bacillati</taxon>
        <taxon>Bacillota</taxon>
        <taxon>Bacilli</taxon>
        <taxon>Bacillales</taxon>
        <taxon>Geomicrobium</taxon>
    </lineage>
</organism>
<evidence type="ECO:0000313" key="1">
    <source>
        <dbReference type="EMBL" id="MBM7632177.1"/>
    </source>
</evidence>
<comment type="caution">
    <text evidence="1">The sequence shown here is derived from an EMBL/GenBank/DDBJ whole genome shotgun (WGS) entry which is preliminary data.</text>
</comment>
<dbReference type="EMBL" id="JAFBEC010000003">
    <property type="protein sequence ID" value="MBM7632177.1"/>
    <property type="molecule type" value="Genomic_DNA"/>
</dbReference>
<evidence type="ECO:0000313" key="2">
    <source>
        <dbReference type="Proteomes" id="UP000741863"/>
    </source>
</evidence>
<evidence type="ECO:0008006" key="3">
    <source>
        <dbReference type="Google" id="ProtNLM"/>
    </source>
</evidence>
<keyword evidence="2" id="KW-1185">Reference proteome</keyword>
<dbReference type="Proteomes" id="UP000741863">
    <property type="component" value="Unassembled WGS sequence"/>
</dbReference>
<proteinExistence type="predicted"/>
<sequence length="357" mass="41468">MKKTIPTLIIIVLIVVGFSSYAIQMSTALSERPNLELENEEGDRSVLEDLVFTGYAGHFDEEVAYAIDGETNYESTSSLFKNLGTAGSVHPELAERHPAFARNLHGPYHEDENFIVSASYQIVSNDLMDYHITLKFLDKQSEEQWELEIPFEDASWGWVESIYLDQTDVHVIVAKEEWEEHNETASRSEHLVIDVKQSQVVDRTSFEGLIQPSATELEQQVLIQLEEELVVYDMINQEVVQSFEAPEGANSYTFYSYILSNERLYYYDHERESLMYDDNGEYKPLVDIDSMNNNYLYHHSFVGEYLYLLFNHYETLNVTHLYVIDPITNEVVYSGDITTEKEPPIELYFYDIKKQEM</sequence>
<name>A0ABS2PA44_9BACL</name>
<protein>
    <recommendedName>
        <fullName evidence="3">DUF5050 domain-containing protein</fullName>
    </recommendedName>
</protein>
<accession>A0ABS2PA44</accession>